<gene>
    <name evidence="1" type="ORF">ScoT_06210</name>
</gene>
<proteinExistence type="predicted"/>
<reference evidence="1" key="1">
    <citation type="submission" date="2022-09" db="EMBL/GenBank/DDBJ databases">
        <title>Whole genome shotgun sequence of Streptomyces albidoflavus NBRC 12854.</title>
        <authorList>
            <person name="Komaki H."/>
            <person name="Tamura T."/>
        </authorList>
    </citation>
    <scope>NUCLEOTIDE SEQUENCE</scope>
    <source>
        <strain evidence="1">NBRC 12854</strain>
    </source>
</reference>
<evidence type="ECO:0000313" key="2">
    <source>
        <dbReference type="Proteomes" id="UP001051844"/>
    </source>
</evidence>
<comment type="caution">
    <text evidence="1">The sequence shown here is derived from an EMBL/GenBank/DDBJ whole genome shotgun (WGS) entry which is preliminary data.</text>
</comment>
<dbReference type="EMBL" id="BNDZ01000003">
    <property type="protein sequence ID" value="GHI44447.1"/>
    <property type="molecule type" value="Genomic_DNA"/>
</dbReference>
<dbReference type="Proteomes" id="UP001051844">
    <property type="component" value="Unassembled WGS sequence"/>
</dbReference>
<name>A0AA37FAZ9_9ACTN</name>
<protein>
    <submittedName>
        <fullName evidence="1">Uncharacterized protein</fullName>
    </submittedName>
</protein>
<accession>A0AA37FAZ9</accession>
<dbReference type="AlphaFoldDB" id="A0AA37FAZ9"/>
<sequence>MPLSRLVLPSGRPLDLVQVRMSSTYAGQLEGYPCKFLNDMQVRAVRVVAEGTSPTTPVHLVEPSRRYPDQPAGPFGPVEVLPAVACVGTFRSTPLAPDLDPALHRSALTVAWFQPHPRVPSAEDADPSLLGIAWEELAQDYQL</sequence>
<organism evidence="1 2">
    <name type="scientific">Streptomyces albidoflavus</name>
    <dbReference type="NCBI Taxonomy" id="1886"/>
    <lineage>
        <taxon>Bacteria</taxon>
        <taxon>Bacillati</taxon>
        <taxon>Actinomycetota</taxon>
        <taxon>Actinomycetes</taxon>
        <taxon>Kitasatosporales</taxon>
        <taxon>Streptomycetaceae</taxon>
        <taxon>Streptomyces</taxon>
        <taxon>Streptomyces albidoflavus group</taxon>
    </lineage>
</organism>
<dbReference type="RefSeq" id="WP_129825949.1">
    <property type="nucleotide sequence ID" value="NZ_BNDZ01000003.1"/>
</dbReference>
<evidence type="ECO:0000313" key="1">
    <source>
        <dbReference type="EMBL" id="GHI44447.1"/>
    </source>
</evidence>